<dbReference type="Pfam" id="PF13581">
    <property type="entry name" value="HATPase_c_2"/>
    <property type="match status" value="1"/>
</dbReference>
<dbReference type="InterPro" id="IPR003594">
    <property type="entry name" value="HATPase_dom"/>
</dbReference>
<dbReference type="AlphaFoldDB" id="A0A841I4D1"/>
<organism evidence="2 3">
    <name type="scientific">Deinobacterium chartae</name>
    <dbReference type="NCBI Taxonomy" id="521158"/>
    <lineage>
        <taxon>Bacteria</taxon>
        <taxon>Thermotogati</taxon>
        <taxon>Deinococcota</taxon>
        <taxon>Deinococci</taxon>
        <taxon>Deinococcales</taxon>
        <taxon>Deinococcaceae</taxon>
        <taxon>Deinobacterium</taxon>
    </lineage>
</organism>
<name>A0A841I4D1_9DEIO</name>
<evidence type="ECO:0000259" key="1">
    <source>
        <dbReference type="SMART" id="SM00331"/>
    </source>
</evidence>
<dbReference type="Pfam" id="PF07228">
    <property type="entry name" value="SpoIIE"/>
    <property type="match status" value="1"/>
</dbReference>
<evidence type="ECO:0000313" key="2">
    <source>
        <dbReference type="EMBL" id="MBB6098755.1"/>
    </source>
</evidence>
<dbReference type="SMART" id="SM00331">
    <property type="entry name" value="PP2C_SIG"/>
    <property type="match status" value="1"/>
</dbReference>
<dbReference type="PANTHER" id="PTHR35801">
    <property type="entry name" value="PHOSPHOSERINE PHOSPHATASE RSBX"/>
    <property type="match status" value="1"/>
</dbReference>
<gene>
    <name evidence="2" type="ORF">HNR42_002190</name>
</gene>
<protein>
    <submittedName>
        <fullName evidence="2">Anti-sigma regulatory factor (Ser/Thr protein kinase)</fullName>
    </submittedName>
</protein>
<comment type="caution">
    <text evidence="2">The sequence shown here is derived from an EMBL/GenBank/DDBJ whole genome shotgun (WGS) entry which is preliminary data.</text>
</comment>
<accession>A0A841I4D1</accession>
<dbReference type="InterPro" id="IPR036457">
    <property type="entry name" value="PPM-type-like_dom_sf"/>
</dbReference>
<dbReference type="Proteomes" id="UP000569951">
    <property type="component" value="Unassembled WGS sequence"/>
</dbReference>
<sequence length="334" mass="34998">MTELSQVWAVQESSEVGAARRAAAALAQRCGFETVPAGQLAIVVTELASNLVKHGGGGTLIARTLRLEGKVGIEVLSLDQGPGISEIARVLQDGYSTAGTAGNGLGAVRRLSSDFDLYSRPAGGTAVLATVWNGSPPPPAWDVGAVALPYPGLEVSGDSWAVREYLQGAWMMVVDGLGHGLAAHAAAESAERAFAGLVSRDPASGMMALHRLLRATRGAVAALAEVDLQAGRVRLAGVGNIHTVMVRPDGQRIFPNQNGTLGQQVPEPREFALPWPQGSALIMHSDGLRGSWNLARYPGLLHRRAALIAGVLYRDFVRGRDDATVVVLKEGGAR</sequence>
<dbReference type="InterPro" id="IPR039248">
    <property type="entry name" value="Ptase_RsbX"/>
</dbReference>
<feature type="domain" description="PPM-type phosphatase" evidence="1">
    <location>
        <begin position="138"/>
        <end position="330"/>
    </location>
</feature>
<keyword evidence="3" id="KW-1185">Reference proteome</keyword>
<dbReference type="Gene3D" id="3.30.565.10">
    <property type="entry name" value="Histidine kinase-like ATPase, C-terminal domain"/>
    <property type="match status" value="1"/>
</dbReference>
<proteinExistence type="predicted"/>
<dbReference type="CDD" id="cd16934">
    <property type="entry name" value="HATPase_RsbT-like"/>
    <property type="match status" value="1"/>
</dbReference>
<dbReference type="EMBL" id="JACHHG010000007">
    <property type="protein sequence ID" value="MBB6098755.1"/>
    <property type="molecule type" value="Genomic_DNA"/>
</dbReference>
<dbReference type="Gene3D" id="3.60.40.10">
    <property type="entry name" value="PPM-type phosphatase domain"/>
    <property type="match status" value="1"/>
</dbReference>
<reference evidence="2 3" key="1">
    <citation type="submission" date="2020-08" db="EMBL/GenBank/DDBJ databases">
        <title>Genomic Encyclopedia of Type Strains, Phase IV (KMG-IV): sequencing the most valuable type-strain genomes for metagenomic binning, comparative biology and taxonomic classification.</title>
        <authorList>
            <person name="Goeker M."/>
        </authorList>
    </citation>
    <scope>NUCLEOTIDE SEQUENCE [LARGE SCALE GENOMIC DNA]</scope>
    <source>
        <strain evidence="2 3">DSM 21458</strain>
    </source>
</reference>
<dbReference type="SUPFAM" id="SSF55874">
    <property type="entry name" value="ATPase domain of HSP90 chaperone/DNA topoisomerase II/histidine kinase"/>
    <property type="match status" value="1"/>
</dbReference>
<dbReference type="SUPFAM" id="SSF81606">
    <property type="entry name" value="PP2C-like"/>
    <property type="match status" value="1"/>
</dbReference>
<dbReference type="InterPro" id="IPR001932">
    <property type="entry name" value="PPM-type_phosphatase-like_dom"/>
</dbReference>
<dbReference type="RefSeq" id="WP_183987473.1">
    <property type="nucleotide sequence ID" value="NZ_JACHHG010000007.1"/>
</dbReference>
<dbReference type="PANTHER" id="PTHR35801:SF1">
    <property type="entry name" value="PHOSPHOSERINE PHOSPHATASE RSBX"/>
    <property type="match status" value="1"/>
</dbReference>
<evidence type="ECO:0000313" key="3">
    <source>
        <dbReference type="Proteomes" id="UP000569951"/>
    </source>
</evidence>
<dbReference type="InterPro" id="IPR036890">
    <property type="entry name" value="HATPase_C_sf"/>
</dbReference>